<reference evidence="3 6" key="1">
    <citation type="submission" date="2021-11" db="EMBL/GenBank/DDBJ databases">
        <title>Draft genome sequence of Capnocytophaga sp. strain KC07075 isolated from cat oral cavity.</title>
        <authorList>
            <person name="Suzuki M."/>
            <person name="Imaoka K."/>
            <person name="Kimura M."/>
            <person name="Morikawa S."/>
            <person name="Maeda K."/>
        </authorList>
    </citation>
    <scope>NUCLEOTIDE SEQUENCE</scope>
    <source>
        <strain evidence="3">KC07075</strain>
        <strain evidence="4 6">KC07079</strain>
    </source>
</reference>
<evidence type="ECO:0000313" key="4">
    <source>
        <dbReference type="EMBL" id="GJM51805.1"/>
    </source>
</evidence>
<name>A0AAV5AY33_9FLAO</name>
<dbReference type="AlphaFoldDB" id="A0AAV5AY33"/>
<dbReference type="RefSeq" id="WP_264847034.1">
    <property type="nucleotide sequence ID" value="NZ_BPMA01000038.1"/>
</dbReference>
<organism evidence="3 5">
    <name type="scientific">Capnocytophaga catalasegens</name>
    <dbReference type="NCBI Taxonomy" id="1004260"/>
    <lineage>
        <taxon>Bacteria</taxon>
        <taxon>Pseudomonadati</taxon>
        <taxon>Bacteroidota</taxon>
        <taxon>Flavobacteriia</taxon>
        <taxon>Flavobacteriales</taxon>
        <taxon>Flavobacteriaceae</taxon>
        <taxon>Capnocytophaga</taxon>
    </lineage>
</organism>
<evidence type="ECO:0008006" key="7">
    <source>
        <dbReference type="Google" id="ProtNLM"/>
    </source>
</evidence>
<protein>
    <recommendedName>
        <fullName evidence="7">SPOR domain-containing protein</fullName>
    </recommendedName>
</protein>
<dbReference type="EMBL" id="BQKA01000026">
    <property type="protein sequence ID" value="GJM50417.1"/>
    <property type="molecule type" value="Genomic_DNA"/>
</dbReference>
<proteinExistence type="predicted"/>
<accession>A0AAV5AY33</accession>
<keyword evidence="6" id="KW-1185">Reference proteome</keyword>
<evidence type="ECO:0000313" key="6">
    <source>
        <dbReference type="Proteomes" id="UP001208692"/>
    </source>
</evidence>
<feature type="compositionally biased region" description="Polar residues" evidence="1">
    <location>
        <begin position="376"/>
        <end position="392"/>
    </location>
</feature>
<feature type="chain" id="PRO_5043786394" description="SPOR domain-containing protein" evidence="2">
    <location>
        <begin position="20"/>
        <end position="514"/>
    </location>
</feature>
<dbReference type="Proteomes" id="UP001207736">
    <property type="component" value="Unassembled WGS sequence"/>
</dbReference>
<comment type="caution">
    <text evidence="3">The sequence shown here is derived from an EMBL/GenBank/DDBJ whole genome shotgun (WGS) entry which is preliminary data.</text>
</comment>
<evidence type="ECO:0000313" key="3">
    <source>
        <dbReference type="EMBL" id="GJM50417.1"/>
    </source>
</evidence>
<evidence type="ECO:0000256" key="2">
    <source>
        <dbReference type="SAM" id="SignalP"/>
    </source>
</evidence>
<evidence type="ECO:0000256" key="1">
    <source>
        <dbReference type="SAM" id="MobiDB-lite"/>
    </source>
</evidence>
<feature type="region of interest" description="Disordered" evidence="1">
    <location>
        <begin position="376"/>
        <end position="396"/>
    </location>
</feature>
<keyword evidence="2" id="KW-0732">Signal</keyword>
<feature type="signal peptide" evidence="2">
    <location>
        <begin position="1"/>
        <end position="19"/>
    </location>
</feature>
<dbReference type="Proteomes" id="UP001208692">
    <property type="component" value="Unassembled WGS sequence"/>
</dbReference>
<dbReference type="EMBL" id="BQKB01000006">
    <property type="protein sequence ID" value="GJM51805.1"/>
    <property type="molecule type" value="Genomic_DNA"/>
</dbReference>
<gene>
    <name evidence="3" type="ORF">RCZ15_13900</name>
    <name evidence="4" type="ORF">RCZ16_01230</name>
</gene>
<sequence length="514" mass="58198">MKKILIVGTICFFSAIGFAQNKEGFSTRYQSFLKGDIIMFGNQILNRQTKQATANESYTDLGRNIKTNDDFSMEYIDVDKDKTTFSSSVASMLSPLKGKMKIAFAGLYWTAIYPYERGKIADKKFVSEDDVREPFEQVLLKLPKHKEYVPIQGKIVFDGDGNEEYMDNTPYVAFADITTLLQELKNPAGEYTVANIRAGKGHIKGGSAAGWAIVVVYEDTEQITKRIEIKDGFLPVQQQEIPITFDNFKTPNDIESIARIAGATLECDARVGENKLAVRTNTSGIYIETDKRNVDNFFNSSITEDEEYQLKRNPQSINTLGFDIFSTEIPNYENEIISVGTTSLDIDVISTKDKFYLFLLVLSIDSQENIIVAKTESAQSENQSQEVAQPQLESKREIQKESAEKEVVIEKQPTPTPTIPQDVRKATIVGVEKGFYTILGAFSTSENADKYIQKQKGLTLQKLFYSEKSMYYVYYSHSKSYNDALKKQMDFVKLKETNLAIKAMKTPWIFFVQN</sequence>
<evidence type="ECO:0000313" key="5">
    <source>
        <dbReference type="Proteomes" id="UP001207736"/>
    </source>
</evidence>